<evidence type="ECO:0000256" key="8">
    <source>
        <dbReference type="ARBA" id="ARBA00022989"/>
    </source>
</evidence>
<comment type="subcellular location">
    <subcellularLocation>
        <location evidence="2">Host membrane</location>
        <topology evidence="2">Single-pass membrane protein</topology>
    </subcellularLocation>
</comment>
<evidence type="ECO:0000256" key="5">
    <source>
        <dbReference type="ARBA" id="ARBA00022448"/>
    </source>
</evidence>
<keyword evidence="7" id="KW-1043">Host membrane</keyword>
<keyword evidence="6 13" id="KW-0812">Transmembrane</keyword>
<evidence type="ECO:0000256" key="7">
    <source>
        <dbReference type="ARBA" id="ARBA00022870"/>
    </source>
</evidence>
<reference evidence="14" key="1">
    <citation type="submission" date="2008-02" db="EMBL/GenBank/DDBJ databases">
        <title>A new African streak virus species from Nigeria.</title>
        <authorList>
            <person name="Varsani A."/>
            <person name="Monjane A.L."/>
            <person name="Oluwafemi S."/>
            <person name="Shepherd D.N."/>
            <person name="Owor B.E."/>
            <person name="Rybicki E.P."/>
            <person name="Martin D.P."/>
        </authorList>
    </citation>
    <scope>NUCLEOTIDE SEQUENCE</scope>
    <source>
        <strain evidence="16">USV-NEji</strain>
        <strain evidence="14">USV-NLag1</strain>
        <strain evidence="15">USV-NLag2</strain>
    </source>
</reference>
<comment type="subunit">
    <text evidence="11">Interacts with the capsid protein (CP). Part of a MP-CP-viral DNA complex.</text>
</comment>
<evidence type="ECO:0000256" key="6">
    <source>
        <dbReference type="ARBA" id="ARBA00022692"/>
    </source>
</evidence>
<dbReference type="EMBL" id="EU445694">
    <property type="protein sequence ID" value="ACC68178.1"/>
    <property type="molecule type" value="Genomic_DNA"/>
</dbReference>
<dbReference type="EMBL" id="EU445698">
    <property type="protein sequence ID" value="ACC68190.1"/>
    <property type="molecule type" value="Genomic_DNA"/>
</dbReference>
<evidence type="ECO:0000256" key="1">
    <source>
        <dbReference type="ARBA" id="ARBA00002157"/>
    </source>
</evidence>
<evidence type="ECO:0000256" key="3">
    <source>
        <dbReference type="ARBA" id="ARBA00010512"/>
    </source>
</evidence>
<feature type="transmembrane region" description="Helical" evidence="13">
    <location>
        <begin position="36"/>
        <end position="55"/>
    </location>
</feature>
<evidence type="ECO:0000256" key="9">
    <source>
        <dbReference type="ARBA" id="ARBA00023031"/>
    </source>
</evidence>
<comment type="function">
    <text evidence="1">Involved in the viral transport within, and between cells.</text>
</comment>
<evidence type="ECO:0000313" key="16">
    <source>
        <dbReference type="EMBL" id="ACC68190.1"/>
    </source>
</evidence>
<keyword evidence="9" id="KW-0916">Viral movement protein</keyword>
<comment type="similarity">
    <text evidence="3">Belongs to the mastrevirus movement protein family.</text>
</comment>
<dbReference type="GO" id="GO:0016020">
    <property type="term" value="C:membrane"/>
    <property type="evidence" value="ECO:0007669"/>
    <property type="project" value="InterPro"/>
</dbReference>
<dbReference type="InterPro" id="IPR002621">
    <property type="entry name" value="Gemini_mov"/>
</dbReference>
<keyword evidence="10 13" id="KW-0472">Membrane</keyword>
<organism evidence="14">
    <name type="scientific">Urochloa streak virus</name>
    <dbReference type="NCBI Taxonomy" id="520848"/>
    <lineage>
        <taxon>Viruses</taxon>
        <taxon>Monodnaviria</taxon>
        <taxon>Shotokuvirae</taxon>
        <taxon>Cressdnaviricota</taxon>
        <taxon>Repensiviricetes</taxon>
        <taxon>Geplafuvirales</taxon>
        <taxon>Geminiviridae</taxon>
        <taxon>Mastrevirus</taxon>
        <taxon>Mastrevirus urochloae</taxon>
    </lineage>
</organism>
<dbReference type="EMBL" id="EU445692">
    <property type="protein sequence ID" value="ACC68172.1"/>
    <property type="molecule type" value="Genomic_DNA"/>
</dbReference>
<evidence type="ECO:0000313" key="15">
    <source>
        <dbReference type="EMBL" id="ACC68178.1"/>
    </source>
</evidence>
<evidence type="ECO:0000256" key="13">
    <source>
        <dbReference type="SAM" id="Phobius"/>
    </source>
</evidence>
<keyword evidence="8 13" id="KW-1133">Transmembrane helix</keyword>
<name>B3FVY4_9GEMI</name>
<evidence type="ECO:0000313" key="17">
    <source>
        <dbReference type="EMBL" id="AHM88379.1"/>
    </source>
</evidence>
<evidence type="ECO:0000256" key="11">
    <source>
        <dbReference type="ARBA" id="ARBA00025953"/>
    </source>
</evidence>
<evidence type="ECO:0000256" key="12">
    <source>
        <dbReference type="SAM" id="MobiDB-lite"/>
    </source>
</evidence>
<dbReference type="GO" id="GO:0046740">
    <property type="term" value="P:transport of virus in host, cell to cell"/>
    <property type="evidence" value="ECO:0007669"/>
    <property type="project" value="UniProtKB-KW"/>
</dbReference>
<evidence type="ECO:0000256" key="2">
    <source>
        <dbReference type="ARBA" id="ARBA00004379"/>
    </source>
</evidence>
<evidence type="ECO:0000256" key="10">
    <source>
        <dbReference type="ARBA" id="ARBA00023136"/>
    </source>
</evidence>
<dbReference type="GO" id="GO:0033644">
    <property type="term" value="C:host cell membrane"/>
    <property type="evidence" value="ECO:0007669"/>
    <property type="project" value="UniProtKB-SubCell"/>
</dbReference>
<dbReference type="EMBL" id="KJ437666">
    <property type="protein sequence ID" value="AHM88383.1"/>
    <property type="molecule type" value="Genomic_DNA"/>
</dbReference>
<dbReference type="EMBL" id="KJ437665">
    <property type="protein sequence ID" value="AHM88379.1"/>
    <property type="molecule type" value="Genomic_DNA"/>
</dbReference>
<sequence>MESQGAIYPLPQSALPRVPSAAPSSSGLPWSRVGEIVIFTFVAVLALYLLWLWVLRDLIFIVKARRGRSTEELQFGDLERAPPVPSADGPPSVPAPSCPAQPRSPFLG</sequence>
<proteinExistence type="inferred from homology"/>
<accession>B3FVY4</accession>
<evidence type="ECO:0000313" key="18">
    <source>
        <dbReference type="EMBL" id="AHM88383.1"/>
    </source>
</evidence>
<evidence type="ECO:0000313" key="14">
    <source>
        <dbReference type="EMBL" id="ACC68172.1"/>
    </source>
</evidence>
<reference evidence="17" key="2">
    <citation type="journal article" date="2014" name="Arch. Virol.">
        <title>A high degree of African streak virus diversity within Nigerian maize fields includes a new mastrevirus from Axonopus compressus.</title>
        <authorList>
            <person name="Oluwafemi S."/>
            <person name="Kraberger S."/>
            <person name="Shepherd D.N."/>
            <person name="Martin D.P."/>
            <person name="Varsani A."/>
        </authorList>
    </citation>
    <scope>NUCLEOTIDE SEQUENCE</scope>
    <source>
        <strain evidence="17">USV_NG_ng23_Sam1_2011</strain>
        <strain evidence="18">USV_NG_ng27_mil21_2011</strain>
    </source>
</reference>
<evidence type="ECO:0000256" key="4">
    <source>
        <dbReference type="ARBA" id="ARBA00014660"/>
    </source>
</evidence>
<protein>
    <recommendedName>
        <fullName evidence="4">Movement protein</fullName>
    </recommendedName>
</protein>
<dbReference type="Pfam" id="PF01708">
    <property type="entry name" value="Gemini_mov"/>
    <property type="match status" value="1"/>
</dbReference>
<keyword evidence="5" id="KW-0813">Transport</keyword>
<feature type="region of interest" description="Disordered" evidence="12">
    <location>
        <begin position="72"/>
        <end position="108"/>
    </location>
</feature>